<dbReference type="SUPFAM" id="SSF53474">
    <property type="entry name" value="alpha/beta-Hydrolases"/>
    <property type="match status" value="1"/>
</dbReference>
<comment type="similarity">
    <text evidence="1">Belongs to the type-B carboxylesterase/lipase family.</text>
</comment>
<protein>
    <submittedName>
        <fullName evidence="5">Alpha/Beta hydrolase protein</fullName>
    </submittedName>
</protein>
<dbReference type="AlphaFoldDB" id="A0AAD7MTB1"/>
<proteinExistence type="inferred from homology"/>
<dbReference type="Pfam" id="PF00135">
    <property type="entry name" value="COesterase"/>
    <property type="match status" value="1"/>
</dbReference>
<evidence type="ECO:0000256" key="1">
    <source>
        <dbReference type="ARBA" id="ARBA00005964"/>
    </source>
</evidence>
<gene>
    <name evidence="5" type="ORF">B0H16DRAFT_1427214</name>
</gene>
<dbReference type="InterPro" id="IPR002018">
    <property type="entry name" value="CarbesteraseB"/>
</dbReference>
<dbReference type="InterPro" id="IPR050654">
    <property type="entry name" value="AChE-related_enzymes"/>
</dbReference>
<dbReference type="EMBL" id="JARKIB010000147">
    <property type="protein sequence ID" value="KAJ7732164.1"/>
    <property type="molecule type" value="Genomic_DNA"/>
</dbReference>
<dbReference type="GO" id="GO:0052689">
    <property type="term" value="F:carboxylic ester hydrolase activity"/>
    <property type="evidence" value="ECO:0007669"/>
    <property type="project" value="TreeGrafter"/>
</dbReference>
<feature type="region of interest" description="Disordered" evidence="3">
    <location>
        <begin position="18"/>
        <end position="38"/>
    </location>
</feature>
<accession>A0AAD7MTB1</accession>
<dbReference type="Proteomes" id="UP001215598">
    <property type="component" value="Unassembled WGS sequence"/>
</dbReference>
<keyword evidence="2 5" id="KW-0378">Hydrolase</keyword>
<organism evidence="5 6">
    <name type="scientific">Mycena metata</name>
    <dbReference type="NCBI Taxonomy" id="1033252"/>
    <lineage>
        <taxon>Eukaryota</taxon>
        <taxon>Fungi</taxon>
        <taxon>Dikarya</taxon>
        <taxon>Basidiomycota</taxon>
        <taxon>Agaricomycotina</taxon>
        <taxon>Agaricomycetes</taxon>
        <taxon>Agaricomycetidae</taxon>
        <taxon>Agaricales</taxon>
        <taxon>Marasmiineae</taxon>
        <taxon>Mycenaceae</taxon>
        <taxon>Mycena</taxon>
    </lineage>
</organism>
<feature type="domain" description="Carboxylesterase type B" evidence="4">
    <location>
        <begin position="45"/>
        <end position="238"/>
    </location>
</feature>
<dbReference type="Gene3D" id="3.40.50.1820">
    <property type="entry name" value="alpha/beta hydrolase"/>
    <property type="match status" value="1"/>
</dbReference>
<evidence type="ECO:0000256" key="2">
    <source>
        <dbReference type="ARBA" id="ARBA00022801"/>
    </source>
</evidence>
<evidence type="ECO:0000256" key="3">
    <source>
        <dbReference type="SAM" id="MobiDB-lite"/>
    </source>
</evidence>
<dbReference type="InterPro" id="IPR029058">
    <property type="entry name" value="AB_hydrolase_fold"/>
</dbReference>
<dbReference type="PANTHER" id="PTHR43918">
    <property type="entry name" value="ACETYLCHOLINESTERASE"/>
    <property type="match status" value="1"/>
</dbReference>
<evidence type="ECO:0000313" key="6">
    <source>
        <dbReference type="Proteomes" id="UP001215598"/>
    </source>
</evidence>
<evidence type="ECO:0000259" key="4">
    <source>
        <dbReference type="Pfam" id="PF00135"/>
    </source>
</evidence>
<evidence type="ECO:0000313" key="5">
    <source>
        <dbReference type="EMBL" id="KAJ7732164.1"/>
    </source>
</evidence>
<sequence>MSSWASASQKPLLRVSPRLYPSQKRRRSPTRPSLSVPTAYSHRGCWYSSWTSAPGSNQSEDCFFVNVWRPAGTSAKDRLPILVSIFGGGYFSGSSSECNATSLVRRSVATKKPMIFINFNYRTGVFGFLGSASTPAIALNVGLQDQRDALRWIQNNAEAFGRESLMNLRVCGSSVHMHLVYPDSQRTFRAAISSSGTSLVANTPACALNDRPGGAYVRLGNITNCGVGPGSFECLQNIPFNVSYSA</sequence>
<reference evidence="5" key="1">
    <citation type="submission" date="2023-03" db="EMBL/GenBank/DDBJ databases">
        <title>Massive genome expansion in bonnet fungi (Mycena s.s.) driven by repeated elements and novel gene families across ecological guilds.</title>
        <authorList>
            <consortium name="Lawrence Berkeley National Laboratory"/>
            <person name="Harder C.B."/>
            <person name="Miyauchi S."/>
            <person name="Viragh M."/>
            <person name="Kuo A."/>
            <person name="Thoen E."/>
            <person name="Andreopoulos B."/>
            <person name="Lu D."/>
            <person name="Skrede I."/>
            <person name="Drula E."/>
            <person name="Henrissat B."/>
            <person name="Morin E."/>
            <person name="Kohler A."/>
            <person name="Barry K."/>
            <person name="LaButti K."/>
            <person name="Morin E."/>
            <person name="Salamov A."/>
            <person name="Lipzen A."/>
            <person name="Mereny Z."/>
            <person name="Hegedus B."/>
            <person name="Baldrian P."/>
            <person name="Stursova M."/>
            <person name="Weitz H."/>
            <person name="Taylor A."/>
            <person name="Grigoriev I.V."/>
            <person name="Nagy L.G."/>
            <person name="Martin F."/>
            <person name="Kauserud H."/>
        </authorList>
    </citation>
    <scope>NUCLEOTIDE SEQUENCE</scope>
    <source>
        <strain evidence="5">CBHHK182m</strain>
    </source>
</reference>
<name>A0AAD7MTB1_9AGAR</name>
<keyword evidence="6" id="KW-1185">Reference proteome</keyword>
<dbReference type="PANTHER" id="PTHR43918:SF4">
    <property type="entry name" value="CARBOXYLIC ESTER HYDROLASE"/>
    <property type="match status" value="1"/>
</dbReference>
<comment type="caution">
    <text evidence="5">The sequence shown here is derived from an EMBL/GenBank/DDBJ whole genome shotgun (WGS) entry which is preliminary data.</text>
</comment>